<dbReference type="Proteomes" id="UP001190700">
    <property type="component" value="Unassembled WGS sequence"/>
</dbReference>
<dbReference type="GO" id="GO:0017101">
    <property type="term" value="C:aminoacyl-tRNA synthetase multienzyme complex"/>
    <property type="evidence" value="ECO:0007669"/>
    <property type="project" value="TreeGrafter"/>
</dbReference>
<dbReference type="SUPFAM" id="SSF55681">
    <property type="entry name" value="Class II aaRS and biotin synthetases"/>
    <property type="match status" value="1"/>
</dbReference>
<dbReference type="Gene3D" id="3.30.930.10">
    <property type="entry name" value="Bira Bifunctional Protein, Domain 2"/>
    <property type="match status" value="1"/>
</dbReference>
<evidence type="ECO:0000256" key="10">
    <source>
        <dbReference type="ARBA" id="ARBA00047904"/>
    </source>
</evidence>
<dbReference type="PRINTS" id="PR01042">
    <property type="entry name" value="TRNASYNTHASP"/>
</dbReference>
<comment type="catalytic activity">
    <reaction evidence="10">
        <text>tRNA(Asp) + L-aspartate + ATP = L-aspartyl-tRNA(Asp) + AMP + diphosphate</text>
        <dbReference type="Rhea" id="RHEA:19649"/>
        <dbReference type="Rhea" id="RHEA-COMP:9660"/>
        <dbReference type="Rhea" id="RHEA-COMP:9678"/>
        <dbReference type="ChEBI" id="CHEBI:29991"/>
        <dbReference type="ChEBI" id="CHEBI:30616"/>
        <dbReference type="ChEBI" id="CHEBI:33019"/>
        <dbReference type="ChEBI" id="CHEBI:78442"/>
        <dbReference type="ChEBI" id="CHEBI:78516"/>
        <dbReference type="ChEBI" id="CHEBI:456215"/>
        <dbReference type="EC" id="6.1.1.12"/>
    </reaction>
</comment>
<dbReference type="EC" id="6.1.1.12" evidence="3"/>
<sequence>NSFTHRHLCEFTGLDMEMEIKEHYFEVLDVLESLFCNIFEGLTSGKNAPLVDVVHKQFPAESFKWLPREKSLRLTFPEGCAMLKEAGIDIDPHDDLSTETERELGKLVKAKYGTDFYILTRYPIGARPFYTMPCADDPRYTNSYDIFMRGEEIISGAQRIHEPDFLAERAAACGLEVSTIKSYIDSFRYGAAPHGGCGVGLERVVMLFLGLNNIRKTSMFPRDPKRLAP</sequence>
<organism evidence="12 13">
    <name type="scientific">Cymbomonas tetramitiformis</name>
    <dbReference type="NCBI Taxonomy" id="36881"/>
    <lineage>
        <taxon>Eukaryota</taxon>
        <taxon>Viridiplantae</taxon>
        <taxon>Chlorophyta</taxon>
        <taxon>Pyramimonadophyceae</taxon>
        <taxon>Pyramimonadales</taxon>
        <taxon>Pyramimonadaceae</taxon>
        <taxon>Cymbomonas</taxon>
    </lineage>
</organism>
<evidence type="ECO:0000256" key="9">
    <source>
        <dbReference type="ARBA" id="ARBA00023146"/>
    </source>
</evidence>
<evidence type="ECO:0000256" key="8">
    <source>
        <dbReference type="ARBA" id="ARBA00022917"/>
    </source>
</evidence>
<comment type="similarity">
    <text evidence="2">Belongs to the class-II aminoacyl-tRNA synthetase family. Type 2 subfamily.</text>
</comment>
<dbReference type="GO" id="GO:0005829">
    <property type="term" value="C:cytosol"/>
    <property type="evidence" value="ECO:0007669"/>
    <property type="project" value="TreeGrafter"/>
</dbReference>
<keyword evidence="8" id="KW-0648">Protein biosynthesis</keyword>
<gene>
    <name evidence="12" type="ORF">CYMTET_24611</name>
</gene>
<reference evidence="12 13" key="1">
    <citation type="journal article" date="2015" name="Genome Biol. Evol.">
        <title>Comparative Genomics of a Bacterivorous Green Alga Reveals Evolutionary Causalities and Consequences of Phago-Mixotrophic Mode of Nutrition.</title>
        <authorList>
            <person name="Burns J.A."/>
            <person name="Paasch A."/>
            <person name="Narechania A."/>
            <person name="Kim E."/>
        </authorList>
    </citation>
    <scope>NUCLEOTIDE SEQUENCE [LARGE SCALE GENOMIC DNA]</scope>
    <source>
        <strain evidence="12 13">PLY_AMNH</strain>
    </source>
</reference>
<dbReference type="InterPro" id="IPR045864">
    <property type="entry name" value="aa-tRNA-synth_II/BPL/LPL"/>
</dbReference>
<dbReference type="GO" id="GO:0003723">
    <property type="term" value="F:RNA binding"/>
    <property type="evidence" value="ECO:0007669"/>
    <property type="project" value="TreeGrafter"/>
</dbReference>
<keyword evidence="7" id="KW-0067">ATP-binding</keyword>
<dbReference type="GO" id="GO:0005524">
    <property type="term" value="F:ATP binding"/>
    <property type="evidence" value="ECO:0007669"/>
    <property type="project" value="UniProtKB-KW"/>
</dbReference>
<feature type="non-terminal residue" evidence="12">
    <location>
        <position position="1"/>
    </location>
</feature>
<evidence type="ECO:0000256" key="4">
    <source>
        <dbReference type="ARBA" id="ARBA00022490"/>
    </source>
</evidence>
<dbReference type="GO" id="GO:0004815">
    <property type="term" value="F:aspartate-tRNA ligase activity"/>
    <property type="evidence" value="ECO:0007669"/>
    <property type="project" value="UniProtKB-EC"/>
</dbReference>
<proteinExistence type="inferred from homology"/>
<dbReference type="InterPro" id="IPR006195">
    <property type="entry name" value="aa-tRNA-synth_II"/>
</dbReference>
<accession>A0AAE0KZS9</accession>
<dbReference type="PANTHER" id="PTHR43450:SF1">
    <property type="entry name" value="ASPARTATE--TRNA LIGASE, CYTOPLASMIC"/>
    <property type="match status" value="1"/>
</dbReference>
<keyword evidence="4" id="KW-0963">Cytoplasm</keyword>
<comment type="caution">
    <text evidence="12">The sequence shown here is derived from an EMBL/GenBank/DDBJ whole genome shotgun (WGS) entry which is preliminary data.</text>
</comment>
<name>A0AAE0KZS9_9CHLO</name>
<protein>
    <recommendedName>
        <fullName evidence="3">aspartate--tRNA ligase</fullName>
        <ecNumber evidence="3">6.1.1.12</ecNumber>
    </recommendedName>
</protein>
<evidence type="ECO:0000256" key="6">
    <source>
        <dbReference type="ARBA" id="ARBA00022741"/>
    </source>
</evidence>
<dbReference type="AlphaFoldDB" id="A0AAE0KZS9"/>
<dbReference type="PANTHER" id="PTHR43450">
    <property type="entry name" value="ASPARTYL-TRNA SYNTHETASE"/>
    <property type="match status" value="1"/>
</dbReference>
<dbReference type="Pfam" id="PF00152">
    <property type="entry name" value="tRNA-synt_2"/>
    <property type="match status" value="1"/>
</dbReference>
<evidence type="ECO:0000256" key="1">
    <source>
        <dbReference type="ARBA" id="ARBA00004496"/>
    </source>
</evidence>
<evidence type="ECO:0000256" key="3">
    <source>
        <dbReference type="ARBA" id="ARBA00012841"/>
    </source>
</evidence>
<evidence type="ECO:0000259" key="11">
    <source>
        <dbReference type="PROSITE" id="PS50862"/>
    </source>
</evidence>
<keyword evidence="5 12" id="KW-0436">Ligase</keyword>
<evidence type="ECO:0000256" key="7">
    <source>
        <dbReference type="ARBA" id="ARBA00022840"/>
    </source>
</evidence>
<keyword evidence="6" id="KW-0547">Nucleotide-binding</keyword>
<dbReference type="PROSITE" id="PS50862">
    <property type="entry name" value="AA_TRNA_LIGASE_II"/>
    <property type="match status" value="1"/>
</dbReference>
<keyword evidence="9" id="KW-0030">Aminoacyl-tRNA synthetase</keyword>
<dbReference type="EMBL" id="LGRX02012828">
    <property type="protein sequence ID" value="KAK3266791.1"/>
    <property type="molecule type" value="Genomic_DNA"/>
</dbReference>
<dbReference type="InterPro" id="IPR004523">
    <property type="entry name" value="Asp-tRNA_synthase_2"/>
</dbReference>
<keyword evidence="13" id="KW-1185">Reference proteome</keyword>
<dbReference type="InterPro" id="IPR002312">
    <property type="entry name" value="Asp/Asn-tRNA-synth_IIb"/>
</dbReference>
<evidence type="ECO:0000313" key="12">
    <source>
        <dbReference type="EMBL" id="KAK3266791.1"/>
    </source>
</evidence>
<dbReference type="InterPro" id="IPR004364">
    <property type="entry name" value="Aa-tRNA-synt_II"/>
</dbReference>
<dbReference type="GO" id="GO:0006422">
    <property type="term" value="P:aspartyl-tRNA aminoacylation"/>
    <property type="evidence" value="ECO:0007669"/>
    <property type="project" value="InterPro"/>
</dbReference>
<evidence type="ECO:0000256" key="2">
    <source>
        <dbReference type="ARBA" id="ARBA00005312"/>
    </source>
</evidence>
<feature type="domain" description="Aminoacyl-transfer RNA synthetases class-II family profile" evidence="11">
    <location>
        <begin position="1"/>
        <end position="229"/>
    </location>
</feature>
<evidence type="ECO:0000256" key="5">
    <source>
        <dbReference type="ARBA" id="ARBA00022598"/>
    </source>
</evidence>
<evidence type="ECO:0000313" key="13">
    <source>
        <dbReference type="Proteomes" id="UP001190700"/>
    </source>
</evidence>
<comment type="subcellular location">
    <subcellularLocation>
        <location evidence="1">Cytoplasm</location>
    </subcellularLocation>
</comment>